<evidence type="ECO:0000256" key="3">
    <source>
        <dbReference type="ARBA" id="ARBA00022475"/>
    </source>
</evidence>
<organism evidence="18 19">
    <name type="scientific">Capnocytophaga granulosa</name>
    <dbReference type="NCBI Taxonomy" id="45242"/>
    <lineage>
        <taxon>Bacteria</taxon>
        <taxon>Pseudomonadati</taxon>
        <taxon>Bacteroidota</taxon>
        <taxon>Flavobacteriia</taxon>
        <taxon>Flavobacteriales</taxon>
        <taxon>Flavobacteriaceae</taxon>
        <taxon>Capnocytophaga</taxon>
    </lineage>
</organism>
<dbReference type="GO" id="GO:0045259">
    <property type="term" value="C:proton-transporting ATP synthase complex"/>
    <property type="evidence" value="ECO:0007669"/>
    <property type="project" value="UniProtKB-KW"/>
</dbReference>
<evidence type="ECO:0000256" key="7">
    <source>
        <dbReference type="ARBA" id="ARBA00022989"/>
    </source>
</evidence>
<protein>
    <recommendedName>
        <fullName evidence="15">ATP synthase subunit b</fullName>
    </recommendedName>
    <alternativeName>
        <fullName evidence="15">ATP synthase F(0) sector subunit b</fullName>
    </alternativeName>
    <alternativeName>
        <fullName evidence="15">ATPase subunit I</fullName>
    </alternativeName>
    <alternativeName>
        <fullName evidence="15">F-type ATPase subunit b</fullName>
        <shortName evidence="15">F-ATPase subunit b</shortName>
    </alternativeName>
</protein>
<dbReference type="InterPro" id="IPR028987">
    <property type="entry name" value="ATP_synth_B-like_membr_sf"/>
</dbReference>
<keyword evidence="9 15" id="KW-0472">Membrane</keyword>
<evidence type="ECO:0000256" key="14">
    <source>
        <dbReference type="ARBA" id="ARBA00037847"/>
    </source>
</evidence>
<evidence type="ECO:0000256" key="16">
    <source>
        <dbReference type="RuleBase" id="RU003848"/>
    </source>
</evidence>
<evidence type="ECO:0000256" key="6">
    <source>
        <dbReference type="ARBA" id="ARBA00022781"/>
    </source>
</evidence>
<dbReference type="GO" id="GO:0005886">
    <property type="term" value="C:plasma membrane"/>
    <property type="evidence" value="ECO:0007669"/>
    <property type="project" value="UniProtKB-SubCell"/>
</dbReference>
<dbReference type="EMBL" id="FNND01000003">
    <property type="protein sequence ID" value="SDW71869.1"/>
    <property type="molecule type" value="Genomic_DNA"/>
</dbReference>
<comment type="subcellular location">
    <subcellularLocation>
        <location evidence="15">Cell membrane</location>
        <topology evidence="15">Single-pass membrane protein</topology>
    </subcellularLocation>
    <subcellularLocation>
        <location evidence="14">Endomembrane system</location>
        <topology evidence="14">Single-pass membrane protein</topology>
    </subcellularLocation>
</comment>
<comment type="similarity">
    <text evidence="1 15 16">Belongs to the ATPase B chain family.</text>
</comment>
<keyword evidence="2 15" id="KW-0813">Transport</keyword>
<evidence type="ECO:0000256" key="1">
    <source>
        <dbReference type="ARBA" id="ARBA00005513"/>
    </source>
</evidence>
<keyword evidence="5 15" id="KW-0812">Transmembrane</keyword>
<evidence type="ECO:0000313" key="18">
    <source>
        <dbReference type="EMBL" id="SDW71869.1"/>
    </source>
</evidence>
<name>A0A1H2VVG1_9FLAO</name>
<dbReference type="Pfam" id="PF00430">
    <property type="entry name" value="ATP-synt_B"/>
    <property type="match status" value="1"/>
</dbReference>
<dbReference type="OrthoDB" id="9795289at2"/>
<evidence type="ECO:0000256" key="11">
    <source>
        <dbReference type="ARBA" id="ARBA00025198"/>
    </source>
</evidence>
<comment type="function">
    <text evidence="12">Component of the F(0) channel, it forms part of the peripheral stalk, linking F(1) to F(0). The b'-subunit is a diverged and duplicated form of b found in plants and photosynthetic bacteria.</text>
</comment>
<comment type="subunit">
    <text evidence="15">F-type ATPases have 2 components, F(1) - the catalytic core - and F(0) - the membrane proton channel. F(1) has five subunits: alpha(3), beta(3), gamma(1), delta(1), epsilon(1). F(0) has three main subunits: a(1), b(2) and c(10-14). The alpha and beta chains form an alternating ring which encloses part of the gamma chain. F(1) is attached to F(0) by a central stalk formed by the gamma and epsilon chains, while a peripheral stalk is formed by the delta and b chains.</text>
</comment>
<gene>
    <name evidence="15" type="primary">atpF</name>
    <name evidence="18" type="ORF">SAMN05444420_103288</name>
</gene>
<comment type="caution">
    <text evidence="18">The sequence shown here is derived from an EMBL/GenBank/DDBJ whole genome shotgun (WGS) entry which is preliminary data.</text>
</comment>
<dbReference type="Gene3D" id="1.20.5.620">
    <property type="entry name" value="F1F0 ATP synthase subunit B, membrane domain"/>
    <property type="match status" value="1"/>
</dbReference>
<keyword evidence="17" id="KW-0175">Coiled coil</keyword>
<dbReference type="GO" id="GO:0046933">
    <property type="term" value="F:proton-transporting ATP synthase activity, rotational mechanism"/>
    <property type="evidence" value="ECO:0007669"/>
    <property type="project" value="UniProtKB-UniRule"/>
</dbReference>
<evidence type="ECO:0000256" key="10">
    <source>
        <dbReference type="ARBA" id="ARBA00023310"/>
    </source>
</evidence>
<dbReference type="PANTHER" id="PTHR33445:SF1">
    <property type="entry name" value="ATP SYNTHASE SUBUNIT B"/>
    <property type="match status" value="1"/>
</dbReference>
<dbReference type="NCBIfam" id="TIGR01144">
    <property type="entry name" value="ATP_synt_b"/>
    <property type="match status" value="1"/>
</dbReference>
<keyword evidence="19" id="KW-1185">Reference proteome</keyword>
<evidence type="ECO:0000256" key="12">
    <source>
        <dbReference type="ARBA" id="ARBA00025614"/>
    </source>
</evidence>
<dbReference type="InterPro" id="IPR050059">
    <property type="entry name" value="ATP_synthase_B_chain"/>
</dbReference>
<dbReference type="SUPFAM" id="SSF81573">
    <property type="entry name" value="F1F0 ATP synthase subunit B, membrane domain"/>
    <property type="match status" value="1"/>
</dbReference>
<reference evidence="18 19" key="1">
    <citation type="submission" date="2016-10" db="EMBL/GenBank/DDBJ databases">
        <authorList>
            <person name="Varghese N."/>
            <person name="Submissions S."/>
        </authorList>
    </citation>
    <scope>NUCLEOTIDE SEQUENCE [LARGE SCALE GENOMIC DNA]</scope>
    <source>
        <strain evidence="18 19">DSM 11449</strain>
    </source>
</reference>
<evidence type="ECO:0000313" key="19">
    <source>
        <dbReference type="Proteomes" id="UP000182771"/>
    </source>
</evidence>
<dbReference type="GO" id="GO:0046961">
    <property type="term" value="F:proton-transporting ATPase activity, rotational mechanism"/>
    <property type="evidence" value="ECO:0007669"/>
    <property type="project" value="TreeGrafter"/>
</dbReference>
<keyword evidence="10 15" id="KW-0066">ATP synthesis</keyword>
<keyword evidence="4 15" id="KW-0138">CF(0)</keyword>
<dbReference type="AlphaFoldDB" id="A0A1H2VVG1"/>
<evidence type="ECO:0000256" key="9">
    <source>
        <dbReference type="ARBA" id="ARBA00023136"/>
    </source>
</evidence>
<proteinExistence type="inferred from homology"/>
<dbReference type="HAMAP" id="MF_01398">
    <property type="entry name" value="ATP_synth_b_bprime"/>
    <property type="match status" value="1"/>
</dbReference>
<keyword evidence="7 15" id="KW-1133">Transmembrane helix</keyword>
<dbReference type="RefSeq" id="WP_016420641.1">
    <property type="nucleotide sequence ID" value="NZ_CAJPRD010000064.1"/>
</dbReference>
<comment type="function">
    <text evidence="11 15">F(1)F(0) ATP synthase produces ATP from ADP in the presence of a proton or sodium gradient. F-type ATPases consist of two structural domains, F(1) containing the extramembraneous catalytic core and F(0) containing the membrane proton channel, linked together by a central stalk and a peripheral stalk. During catalysis, ATP synthesis in the catalytic domain of F(1) is coupled via a rotary mechanism of the central stalk subunits to proton translocation.</text>
</comment>
<keyword evidence="8 15" id="KW-0406">Ion transport</keyword>
<evidence type="ECO:0000256" key="15">
    <source>
        <dbReference type="HAMAP-Rule" id="MF_01398"/>
    </source>
</evidence>
<evidence type="ECO:0000256" key="8">
    <source>
        <dbReference type="ARBA" id="ARBA00023065"/>
    </source>
</evidence>
<feature type="coiled-coil region" evidence="17">
    <location>
        <begin position="36"/>
        <end position="88"/>
    </location>
</feature>
<dbReference type="InterPro" id="IPR005864">
    <property type="entry name" value="ATP_synth_F0_bsu_bac"/>
</dbReference>
<dbReference type="CDD" id="cd06503">
    <property type="entry name" value="ATP-synt_Fo_b"/>
    <property type="match status" value="1"/>
</dbReference>
<dbReference type="GeneID" id="85016784"/>
<dbReference type="InterPro" id="IPR002146">
    <property type="entry name" value="ATP_synth_b/b'su_bac/chlpt"/>
</dbReference>
<evidence type="ECO:0000256" key="4">
    <source>
        <dbReference type="ARBA" id="ARBA00022547"/>
    </source>
</evidence>
<evidence type="ECO:0000256" key="2">
    <source>
        <dbReference type="ARBA" id="ARBA00022448"/>
    </source>
</evidence>
<dbReference type="PANTHER" id="PTHR33445">
    <property type="entry name" value="ATP SYNTHASE SUBUNIT B', CHLOROPLASTIC"/>
    <property type="match status" value="1"/>
</dbReference>
<dbReference type="Proteomes" id="UP000182771">
    <property type="component" value="Unassembled WGS sequence"/>
</dbReference>
<evidence type="ECO:0000256" key="17">
    <source>
        <dbReference type="SAM" id="Coils"/>
    </source>
</evidence>
<evidence type="ECO:0000256" key="13">
    <source>
        <dbReference type="ARBA" id="ARBA00026054"/>
    </source>
</evidence>
<keyword evidence="6 15" id="KW-0375">Hydrogen ion transport</keyword>
<keyword evidence="3 15" id="KW-1003">Cell membrane</keyword>
<comment type="subunit">
    <text evidence="13">F-type ATPases have 2 components, F(1) - the catalytic core - and F(0) - the membrane proton channel. F(1) has five subunits: alpha(3), beta(3), gamma(1), delta(1), epsilon(1). F(0) has four main subunits: a(1), b(2) and c(10-14). The alpha and beta chains form an alternating ring which encloses part of the gamma chain. F(1) is attached to F(0) by a central stalk formed by the gamma and epsilon chains, while a peripheral stalk is formed by the delta and b chains.</text>
</comment>
<sequence>MNIIHPESLSFWTLIVFVCLLLLLRAFAWKPILKALKDRETSINNALEAADKAKAEMANLQADNEKLLAEARQEREAILKEAREIKERIVSQAKDEALEASEKLLAHAKASIESEKKMAIADIKQQIANISLDIAKKVLTKELASEVKQEKLVESLLNEINIK</sequence>
<evidence type="ECO:0000256" key="5">
    <source>
        <dbReference type="ARBA" id="ARBA00022692"/>
    </source>
</evidence>
<accession>A0A1H2VVG1</accession>
<dbReference type="GO" id="GO:0012505">
    <property type="term" value="C:endomembrane system"/>
    <property type="evidence" value="ECO:0007669"/>
    <property type="project" value="UniProtKB-SubCell"/>
</dbReference>